<accession>W9XLK8</accession>
<evidence type="ECO:0000313" key="2">
    <source>
        <dbReference type="Proteomes" id="UP000019471"/>
    </source>
</evidence>
<comment type="caution">
    <text evidence="1">The sequence shown here is derived from an EMBL/GenBank/DDBJ whole genome shotgun (WGS) entry which is preliminary data.</text>
</comment>
<dbReference type="OrthoDB" id="4161174at2759"/>
<dbReference type="Proteomes" id="UP000019471">
    <property type="component" value="Unassembled WGS sequence"/>
</dbReference>
<protein>
    <submittedName>
        <fullName evidence="1">Uncharacterized protein</fullName>
    </submittedName>
</protein>
<gene>
    <name evidence="1" type="ORF">A1O5_05060</name>
</gene>
<dbReference type="AlphaFoldDB" id="W9XLK8"/>
<reference evidence="1 2" key="1">
    <citation type="submission" date="2013-03" db="EMBL/GenBank/DDBJ databases">
        <title>The Genome Sequence of Cladophialophora psammophila CBS 110553.</title>
        <authorList>
            <consortium name="The Broad Institute Genomics Platform"/>
            <person name="Cuomo C."/>
            <person name="de Hoog S."/>
            <person name="Gorbushina A."/>
            <person name="Walker B."/>
            <person name="Young S.K."/>
            <person name="Zeng Q."/>
            <person name="Gargeya S."/>
            <person name="Fitzgerald M."/>
            <person name="Haas B."/>
            <person name="Abouelleil A."/>
            <person name="Allen A.W."/>
            <person name="Alvarado L."/>
            <person name="Arachchi H.M."/>
            <person name="Berlin A.M."/>
            <person name="Chapman S.B."/>
            <person name="Gainer-Dewar J."/>
            <person name="Goldberg J."/>
            <person name="Griggs A."/>
            <person name="Gujja S."/>
            <person name="Hansen M."/>
            <person name="Howarth C."/>
            <person name="Imamovic A."/>
            <person name="Ireland A."/>
            <person name="Larimer J."/>
            <person name="McCowan C."/>
            <person name="Murphy C."/>
            <person name="Pearson M."/>
            <person name="Poon T.W."/>
            <person name="Priest M."/>
            <person name="Roberts A."/>
            <person name="Saif S."/>
            <person name="Shea T."/>
            <person name="Sisk P."/>
            <person name="Sykes S."/>
            <person name="Wortman J."/>
            <person name="Nusbaum C."/>
            <person name="Birren B."/>
        </authorList>
    </citation>
    <scope>NUCLEOTIDE SEQUENCE [LARGE SCALE GENOMIC DNA]</scope>
    <source>
        <strain evidence="1 2">CBS 110553</strain>
    </source>
</reference>
<evidence type="ECO:0000313" key="1">
    <source>
        <dbReference type="EMBL" id="EXJ71254.1"/>
    </source>
</evidence>
<sequence length="207" mass="23464">MRAIIDQIRELLHVENIKLALASSRDESAAQVFCWSGLRKLAVRARDLCFWCNIKEAMKPAGAGTDPARGFSVNMGWTPPVPFDMVVCLTARCFDRAIFEEYYYVGDSPFRLSKIFLAEVAANLQRLSPPFPYIDGLHNEDTKQLRFLEDERRHDVLWIYSVGAHIEEYHLGLSRRSSPALPSSPWSSASTGQRTQDMIAGRHLFAT</sequence>
<dbReference type="RefSeq" id="XP_007743853.1">
    <property type="nucleotide sequence ID" value="XM_007745663.1"/>
</dbReference>
<proteinExistence type="predicted"/>
<dbReference type="GeneID" id="19189780"/>
<dbReference type="EMBL" id="AMGX01000007">
    <property type="protein sequence ID" value="EXJ71254.1"/>
    <property type="molecule type" value="Genomic_DNA"/>
</dbReference>
<dbReference type="HOGENOM" id="CLU_1326255_0_0_1"/>
<organism evidence="1 2">
    <name type="scientific">Cladophialophora psammophila CBS 110553</name>
    <dbReference type="NCBI Taxonomy" id="1182543"/>
    <lineage>
        <taxon>Eukaryota</taxon>
        <taxon>Fungi</taxon>
        <taxon>Dikarya</taxon>
        <taxon>Ascomycota</taxon>
        <taxon>Pezizomycotina</taxon>
        <taxon>Eurotiomycetes</taxon>
        <taxon>Chaetothyriomycetidae</taxon>
        <taxon>Chaetothyriales</taxon>
        <taxon>Herpotrichiellaceae</taxon>
        <taxon>Cladophialophora</taxon>
    </lineage>
</organism>
<name>W9XLK8_9EURO</name>
<keyword evidence="2" id="KW-1185">Reference proteome</keyword>